<dbReference type="EMBL" id="SMCP01000005">
    <property type="protein sequence ID" value="TCV87268.1"/>
    <property type="molecule type" value="Genomic_DNA"/>
</dbReference>
<dbReference type="AlphaFoldDB" id="A0A4R3Y8K8"/>
<dbReference type="SUPFAM" id="SSF53955">
    <property type="entry name" value="Lysozyme-like"/>
    <property type="match status" value="1"/>
</dbReference>
<dbReference type="InterPro" id="IPR023347">
    <property type="entry name" value="Lysozyme_dom_sf"/>
</dbReference>
<dbReference type="Pfam" id="PF00959">
    <property type="entry name" value="Phage_lysozyme"/>
    <property type="match status" value="1"/>
</dbReference>
<keyword evidence="5 6" id="KW-0326">Glycosidase</keyword>
<evidence type="ECO:0000313" key="11">
    <source>
        <dbReference type="Proteomes" id="UP000305526"/>
    </source>
</evidence>
<dbReference type="Gene3D" id="1.10.530.40">
    <property type="match status" value="1"/>
</dbReference>
<comment type="caution">
    <text evidence="8">The sequence shown here is derived from an EMBL/GenBank/DDBJ whole genome shotgun (WGS) entry which is preliminary data.</text>
</comment>
<gene>
    <name evidence="8" type="ORF">EDC16_105187</name>
    <name evidence="9" type="ORF">FHQ21_11980</name>
</gene>
<dbReference type="Proteomes" id="UP000294619">
    <property type="component" value="Unassembled WGS sequence"/>
</dbReference>
<evidence type="ECO:0000256" key="4">
    <source>
        <dbReference type="ARBA" id="ARBA00022801"/>
    </source>
</evidence>
<dbReference type="GO" id="GO:0009253">
    <property type="term" value="P:peptidoglycan catabolic process"/>
    <property type="evidence" value="ECO:0007669"/>
    <property type="project" value="InterPro"/>
</dbReference>
<keyword evidence="2 6" id="KW-0929">Antimicrobial</keyword>
<dbReference type="CDD" id="cd16901">
    <property type="entry name" value="lyz_P1"/>
    <property type="match status" value="1"/>
</dbReference>
<dbReference type="InterPro" id="IPR002196">
    <property type="entry name" value="Glyco_hydro_24"/>
</dbReference>
<dbReference type="PANTHER" id="PTHR38107:SF4">
    <property type="entry name" value="LYSOZYME"/>
    <property type="match status" value="1"/>
</dbReference>
<feature type="chain" id="PRO_5020844995" description="Lysozyme" evidence="7">
    <location>
        <begin position="23"/>
        <end position="174"/>
    </location>
</feature>
<evidence type="ECO:0000256" key="7">
    <source>
        <dbReference type="SAM" id="SignalP"/>
    </source>
</evidence>
<dbReference type="GO" id="GO:0042742">
    <property type="term" value="P:defense response to bacterium"/>
    <property type="evidence" value="ECO:0007669"/>
    <property type="project" value="UniProtKB-KW"/>
</dbReference>
<keyword evidence="7" id="KW-0732">Signal</keyword>
<evidence type="ECO:0000256" key="5">
    <source>
        <dbReference type="ARBA" id="ARBA00023295"/>
    </source>
</evidence>
<dbReference type="PANTHER" id="PTHR38107">
    <property type="match status" value="1"/>
</dbReference>
<comment type="catalytic activity">
    <reaction evidence="1 6">
        <text>Hydrolysis of (1-&gt;4)-beta-linkages between N-acetylmuramic acid and N-acetyl-D-glucosamine residues in a peptidoglycan and between N-acetyl-D-glucosamine residues in chitodextrins.</text>
        <dbReference type="EC" id="3.2.1.17"/>
    </reaction>
</comment>
<organism evidence="8 10">
    <name type="scientific">Testudinibacter aquarius</name>
    <dbReference type="NCBI Taxonomy" id="1524974"/>
    <lineage>
        <taxon>Bacteria</taxon>
        <taxon>Pseudomonadati</taxon>
        <taxon>Pseudomonadota</taxon>
        <taxon>Gammaproteobacteria</taxon>
        <taxon>Pasteurellales</taxon>
        <taxon>Pasteurellaceae</taxon>
        <taxon>Testudinibacter</taxon>
    </lineage>
</organism>
<keyword evidence="3 6" id="KW-0081">Bacteriolytic enzyme</keyword>
<sequence length="174" mass="19244">MKNSLKKVIVCAVAAIIGIVIANHSDDIRTRERGLEIIGNAEGCRRDPYQCPSDVLTVGIGSTEAGGEKIQHNHTYSDSEIAQRWVNDLITAENCVNRYGNGAKMPQGAFEAMTSLTFNVGCGAMRQSTLFRMANQGYSPAMCDQFLRWVYAGGKKLKGLEIRRRKERELCLTV</sequence>
<proteinExistence type="inferred from homology"/>
<comment type="similarity">
    <text evidence="6">Belongs to the glycosyl hydrolase 24 family.</text>
</comment>
<evidence type="ECO:0000256" key="2">
    <source>
        <dbReference type="ARBA" id="ARBA00022529"/>
    </source>
</evidence>
<dbReference type="GO" id="GO:0016998">
    <property type="term" value="P:cell wall macromolecule catabolic process"/>
    <property type="evidence" value="ECO:0007669"/>
    <property type="project" value="InterPro"/>
</dbReference>
<keyword evidence="4 6" id="KW-0378">Hydrolase</keyword>
<dbReference type="EMBL" id="VDGV01000154">
    <property type="protein sequence ID" value="TNG87521.1"/>
    <property type="molecule type" value="Genomic_DNA"/>
</dbReference>
<dbReference type="HAMAP" id="MF_04110">
    <property type="entry name" value="ENDOLYSIN_T4"/>
    <property type="match status" value="1"/>
</dbReference>
<evidence type="ECO:0000256" key="6">
    <source>
        <dbReference type="RuleBase" id="RU003788"/>
    </source>
</evidence>
<dbReference type="EC" id="3.2.1.17" evidence="6"/>
<feature type="signal peptide" evidence="7">
    <location>
        <begin position="1"/>
        <end position="22"/>
    </location>
</feature>
<dbReference type="RefSeq" id="WP_132966779.1">
    <property type="nucleotide sequence ID" value="NZ_LEKL01000064.1"/>
</dbReference>
<evidence type="ECO:0000313" key="8">
    <source>
        <dbReference type="EMBL" id="TCV87268.1"/>
    </source>
</evidence>
<dbReference type="InterPro" id="IPR023346">
    <property type="entry name" value="Lysozyme-like_dom_sf"/>
</dbReference>
<dbReference type="GO" id="GO:0031640">
    <property type="term" value="P:killing of cells of another organism"/>
    <property type="evidence" value="ECO:0007669"/>
    <property type="project" value="UniProtKB-KW"/>
</dbReference>
<reference evidence="9 11" key="2">
    <citation type="submission" date="2019-05" db="EMBL/GenBank/DDBJ databases">
        <title>Pasteurellaceae isolates from reptiles.</title>
        <authorList>
            <person name="Bojesen A.M."/>
            <person name="Lund E."/>
        </authorList>
    </citation>
    <scope>NUCLEOTIDE SEQUENCE [LARGE SCALE GENOMIC DNA]</scope>
    <source>
        <strain evidence="9 11">ELNT2x</strain>
    </source>
</reference>
<accession>A0A4R3Y8K8</accession>
<protein>
    <recommendedName>
        <fullName evidence="6">Lysozyme</fullName>
        <ecNumber evidence="6">3.2.1.17</ecNumber>
    </recommendedName>
</protein>
<dbReference type="GO" id="GO:0003796">
    <property type="term" value="F:lysozyme activity"/>
    <property type="evidence" value="ECO:0007669"/>
    <property type="project" value="UniProtKB-EC"/>
</dbReference>
<evidence type="ECO:0000256" key="3">
    <source>
        <dbReference type="ARBA" id="ARBA00022638"/>
    </source>
</evidence>
<name>A0A4R3Y8K8_9PAST</name>
<evidence type="ECO:0000256" key="1">
    <source>
        <dbReference type="ARBA" id="ARBA00000632"/>
    </source>
</evidence>
<dbReference type="InterPro" id="IPR034690">
    <property type="entry name" value="Endolysin_T4_type"/>
</dbReference>
<evidence type="ECO:0000313" key="9">
    <source>
        <dbReference type="EMBL" id="TNG87521.1"/>
    </source>
</evidence>
<evidence type="ECO:0000313" key="10">
    <source>
        <dbReference type="Proteomes" id="UP000294619"/>
    </source>
</evidence>
<dbReference type="Proteomes" id="UP000305526">
    <property type="component" value="Unassembled WGS sequence"/>
</dbReference>
<dbReference type="InterPro" id="IPR051018">
    <property type="entry name" value="Bacteriophage_GH24"/>
</dbReference>
<reference evidence="8 10" key="1">
    <citation type="submission" date="2019-03" db="EMBL/GenBank/DDBJ databases">
        <title>Genomic Encyclopedia of Type Strains, Phase IV (KMG-IV): sequencing the most valuable type-strain genomes for metagenomic binning, comparative biology and taxonomic classification.</title>
        <authorList>
            <person name="Goeker M."/>
        </authorList>
    </citation>
    <scope>NUCLEOTIDE SEQUENCE [LARGE SCALE GENOMIC DNA]</scope>
    <source>
        <strain evidence="8 10">DSM 28140</strain>
    </source>
</reference>
<keyword evidence="11" id="KW-1185">Reference proteome</keyword>